<keyword evidence="3" id="KW-0472">Membrane</keyword>
<dbReference type="PANTHER" id="PTHR23528:SF1">
    <property type="entry name" value="MAJOR FACILITATOR SUPERFAMILY (MFS) PROFILE DOMAIN-CONTAINING PROTEIN"/>
    <property type="match status" value="1"/>
</dbReference>
<feature type="transmembrane region" description="Helical" evidence="3">
    <location>
        <begin position="700"/>
        <end position="720"/>
    </location>
</feature>
<feature type="transmembrane region" description="Helical" evidence="3">
    <location>
        <begin position="394"/>
        <end position="416"/>
    </location>
</feature>
<dbReference type="SUPFAM" id="SSF103473">
    <property type="entry name" value="MFS general substrate transporter"/>
    <property type="match status" value="1"/>
</dbReference>
<comment type="subcellular location">
    <subcellularLocation>
        <location evidence="1">Membrane</location>
        <topology evidence="1">Multi-pass membrane protein</topology>
    </subcellularLocation>
</comment>
<feature type="region of interest" description="Disordered" evidence="2">
    <location>
        <begin position="1"/>
        <end position="226"/>
    </location>
</feature>
<feature type="transmembrane region" description="Helical" evidence="3">
    <location>
        <begin position="595"/>
        <end position="613"/>
    </location>
</feature>
<dbReference type="InterPro" id="IPR011701">
    <property type="entry name" value="MFS"/>
</dbReference>
<gene>
    <name evidence="5" type="ORF">BSAL_38860</name>
</gene>
<feature type="compositionally biased region" description="Low complexity" evidence="2">
    <location>
        <begin position="216"/>
        <end position="226"/>
    </location>
</feature>
<evidence type="ECO:0000256" key="2">
    <source>
        <dbReference type="SAM" id="MobiDB-lite"/>
    </source>
</evidence>
<name>A0A0S4JUB8_BODSA</name>
<dbReference type="Gene3D" id="1.20.1250.20">
    <property type="entry name" value="MFS general substrate transporter like domains"/>
    <property type="match status" value="2"/>
</dbReference>
<feature type="transmembrane region" description="Helical" evidence="3">
    <location>
        <begin position="332"/>
        <end position="357"/>
    </location>
</feature>
<feature type="compositionally biased region" description="Low complexity" evidence="2">
    <location>
        <begin position="58"/>
        <end position="72"/>
    </location>
</feature>
<evidence type="ECO:0000256" key="1">
    <source>
        <dbReference type="ARBA" id="ARBA00004141"/>
    </source>
</evidence>
<feature type="transmembrane region" description="Helical" evidence="3">
    <location>
        <begin position="564"/>
        <end position="583"/>
    </location>
</feature>
<organism evidence="5 6">
    <name type="scientific">Bodo saltans</name>
    <name type="common">Flagellated protozoan</name>
    <dbReference type="NCBI Taxonomy" id="75058"/>
    <lineage>
        <taxon>Eukaryota</taxon>
        <taxon>Discoba</taxon>
        <taxon>Euglenozoa</taxon>
        <taxon>Kinetoplastea</taxon>
        <taxon>Metakinetoplastina</taxon>
        <taxon>Eubodonida</taxon>
        <taxon>Bodonidae</taxon>
        <taxon>Bodo</taxon>
    </lineage>
</organism>
<evidence type="ECO:0000313" key="5">
    <source>
        <dbReference type="EMBL" id="CUG92687.1"/>
    </source>
</evidence>
<dbReference type="OrthoDB" id="197206at2759"/>
<dbReference type="AlphaFoldDB" id="A0A0S4JUB8"/>
<keyword evidence="3" id="KW-1133">Transmembrane helix</keyword>
<feature type="compositionally biased region" description="Low complexity" evidence="2">
    <location>
        <begin position="98"/>
        <end position="115"/>
    </location>
</feature>
<feature type="compositionally biased region" description="Low complexity" evidence="2">
    <location>
        <begin position="151"/>
        <end position="165"/>
    </location>
</feature>
<feature type="transmembrane region" description="Helical" evidence="3">
    <location>
        <begin position="369"/>
        <end position="388"/>
    </location>
</feature>
<proteinExistence type="predicted"/>
<dbReference type="Pfam" id="PF07690">
    <property type="entry name" value="MFS_1"/>
    <property type="match status" value="1"/>
</dbReference>
<feature type="transmembrane region" description="Helical" evidence="3">
    <location>
        <begin position="234"/>
        <end position="256"/>
    </location>
</feature>
<feature type="transmembrane region" description="Helical" evidence="3">
    <location>
        <begin position="661"/>
        <end position="680"/>
    </location>
</feature>
<protein>
    <submittedName>
        <fullName evidence="5">MFS transporter, putative</fullName>
    </submittedName>
</protein>
<dbReference type="GO" id="GO:0022857">
    <property type="term" value="F:transmembrane transporter activity"/>
    <property type="evidence" value="ECO:0007669"/>
    <property type="project" value="InterPro"/>
</dbReference>
<evidence type="ECO:0000256" key="3">
    <source>
        <dbReference type="SAM" id="Phobius"/>
    </source>
</evidence>
<evidence type="ECO:0000313" key="6">
    <source>
        <dbReference type="Proteomes" id="UP000051952"/>
    </source>
</evidence>
<dbReference type="PANTHER" id="PTHR23528">
    <property type="match status" value="1"/>
</dbReference>
<feature type="transmembrane region" description="Helical" evidence="3">
    <location>
        <begin position="276"/>
        <end position="296"/>
    </location>
</feature>
<sequence length="724" mass="76866">MEEMPQPQQQHQPVTPHHLQTPSDALGSIEGRSGSPLQQQQGSLTFPQQRIGGSIDLSNSGGSNNNNNNTSNRRVQQRINNEKKSESQQQVSFMEEMPQPQQQHQPVTPHHLQTPSDALGSIEGRSGSPLQQQQGSLTFPQQRIGGSIDLSNSGGSNNNNNNTSNRRVQQRINNGGGAATNTTTSNLGNGNVVVVPMSHVVSSDDSDDGSTLFLHSPSGPMSSSSSKYHPRQQFTLSELLGLFAVSFSYAFCFNTLNTIVIPKEIERLTSARQSMWVGLVMATGAVSQLATPIVGAWSDRAGGQRTPYLVYGTFIAILGIVCFLFAESFHEISFLMVAHVTTTIGLSVQYSMVTALLNDYVPEEHTGKGSGAMAILAIFGSGAGYVLFALNAPLTYSYCAYILASVVCLGICVIHIPVSPPQLSAPPAAASSSHQPSAMTSVTGGAAVAVLPPTVLTGNHSDHDAAGSDGVLSPTTGRLNEDIVRKPSHQQPLPQVLSGSVTTAVAQSWIDSLLSPLSMPSPSRFPDFFFACCGRALFNSGLAGQVYLVYYLRDIIGASNPVQITSMVAVMALFGGIVGALPSGVISDKVGKKPVIYGSITICVITLLCFMIVRDVTTLHMVGFMYGVGNVAYLSVDYALGVQALPKRKGLPIDPAKDLGVFAMSATVGQLFGQVIYGAILDQYGTMTATGTQYNIWGFVAIYALGGFCFILSGISTSYIRNVR</sequence>
<feature type="transmembrane region" description="Helical" evidence="3">
    <location>
        <begin position="619"/>
        <end position="640"/>
    </location>
</feature>
<dbReference type="VEuPathDB" id="TriTrypDB:BSAL_38860"/>
<dbReference type="Proteomes" id="UP000051952">
    <property type="component" value="Unassembled WGS sequence"/>
</dbReference>
<keyword evidence="3" id="KW-0812">Transmembrane</keyword>
<feature type="transmembrane region" description="Helical" evidence="3">
    <location>
        <begin position="308"/>
        <end position="326"/>
    </location>
</feature>
<feature type="domain" description="Major facilitator superfamily (MFS) profile" evidence="4">
    <location>
        <begin position="234"/>
        <end position="724"/>
    </location>
</feature>
<dbReference type="PROSITE" id="PS50850">
    <property type="entry name" value="MFS"/>
    <property type="match status" value="1"/>
</dbReference>
<dbReference type="InterPro" id="IPR036259">
    <property type="entry name" value="MFS_trans_sf"/>
</dbReference>
<keyword evidence="6" id="KW-1185">Reference proteome</keyword>
<reference evidence="6" key="1">
    <citation type="submission" date="2015-09" db="EMBL/GenBank/DDBJ databases">
        <authorList>
            <consortium name="Pathogen Informatics"/>
        </authorList>
    </citation>
    <scope>NUCLEOTIDE SEQUENCE [LARGE SCALE GENOMIC DNA]</scope>
    <source>
        <strain evidence="6">Lake Konstanz</strain>
    </source>
</reference>
<feature type="transmembrane region" description="Helical" evidence="3">
    <location>
        <begin position="528"/>
        <end position="552"/>
    </location>
</feature>
<accession>A0A0S4JUB8</accession>
<feature type="compositionally biased region" description="Low complexity" evidence="2">
    <location>
        <begin position="179"/>
        <end position="203"/>
    </location>
</feature>
<feature type="compositionally biased region" description="Low complexity" evidence="2">
    <location>
        <begin position="1"/>
        <end position="22"/>
    </location>
</feature>
<dbReference type="GO" id="GO:0016020">
    <property type="term" value="C:membrane"/>
    <property type="evidence" value="ECO:0007669"/>
    <property type="project" value="UniProtKB-SubCell"/>
</dbReference>
<dbReference type="EMBL" id="CYKH01002075">
    <property type="protein sequence ID" value="CUG92687.1"/>
    <property type="molecule type" value="Genomic_DNA"/>
</dbReference>
<evidence type="ECO:0000259" key="4">
    <source>
        <dbReference type="PROSITE" id="PS50850"/>
    </source>
</evidence>
<dbReference type="InterPro" id="IPR020846">
    <property type="entry name" value="MFS_dom"/>
</dbReference>